<evidence type="ECO:0000313" key="1">
    <source>
        <dbReference type="EMBL" id="PNT73698.1"/>
    </source>
</evidence>
<organism evidence="1">
    <name type="scientific">Brachypodium distachyon</name>
    <name type="common">Purple false brome</name>
    <name type="synonym">Trachynia distachya</name>
    <dbReference type="NCBI Taxonomy" id="15368"/>
    <lineage>
        <taxon>Eukaryota</taxon>
        <taxon>Viridiplantae</taxon>
        <taxon>Streptophyta</taxon>
        <taxon>Embryophyta</taxon>
        <taxon>Tracheophyta</taxon>
        <taxon>Spermatophyta</taxon>
        <taxon>Magnoliopsida</taxon>
        <taxon>Liliopsida</taxon>
        <taxon>Poales</taxon>
        <taxon>Poaceae</taxon>
        <taxon>BOP clade</taxon>
        <taxon>Pooideae</taxon>
        <taxon>Stipodae</taxon>
        <taxon>Brachypodieae</taxon>
        <taxon>Brachypodium</taxon>
    </lineage>
</organism>
<keyword evidence="3" id="KW-1185">Reference proteome</keyword>
<name>A0A2K2DHD8_BRADI</name>
<reference evidence="1" key="2">
    <citation type="submission" date="2017-06" db="EMBL/GenBank/DDBJ databases">
        <title>WGS assembly of Brachypodium distachyon.</title>
        <authorList>
            <consortium name="The International Brachypodium Initiative"/>
            <person name="Lucas S."/>
            <person name="Harmon-Smith M."/>
            <person name="Lail K."/>
            <person name="Tice H."/>
            <person name="Grimwood J."/>
            <person name="Bruce D."/>
            <person name="Barry K."/>
            <person name="Shu S."/>
            <person name="Lindquist E."/>
            <person name="Wang M."/>
            <person name="Pitluck S."/>
            <person name="Vogel J.P."/>
            <person name="Garvin D.F."/>
            <person name="Mockler T.C."/>
            <person name="Schmutz J."/>
            <person name="Rokhsar D."/>
            <person name="Bevan M.W."/>
        </authorList>
    </citation>
    <scope>NUCLEOTIDE SEQUENCE</scope>
    <source>
        <strain evidence="1">Bd21</strain>
    </source>
</reference>
<dbReference type="Gramene" id="PNT73698">
    <property type="protein sequence ID" value="PNT73698"/>
    <property type="gene ID" value="BRADI_2g62523v3"/>
</dbReference>
<evidence type="ECO:0000313" key="2">
    <source>
        <dbReference type="EnsemblPlants" id="PNT73698"/>
    </source>
</evidence>
<gene>
    <name evidence="1" type="ORF">BRADI_2g62523v3</name>
</gene>
<dbReference type="EMBL" id="CM000881">
    <property type="protein sequence ID" value="PNT73698.1"/>
    <property type="molecule type" value="Genomic_DNA"/>
</dbReference>
<accession>A0A2K2DHD8</accession>
<dbReference type="EnsemblPlants" id="PNT73698">
    <property type="protein sequence ID" value="PNT73698"/>
    <property type="gene ID" value="BRADI_2g62523v3"/>
</dbReference>
<dbReference type="InParanoid" id="A0A2K2DHD8"/>
<evidence type="ECO:0000313" key="3">
    <source>
        <dbReference type="Proteomes" id="UP000008810"/>
    </source>
</evidence>
<sequence length="103" mass="12186">MDGDLWPPESFTDGDIYMRLHCIDTYLAICQLSLNVCKEMLYEPQIEERRRYTYAWRRAMCILPSLESSIDFSIHSFSKCLLQSISYCYAPQQEQDKDRTITV</sequence>
<protein>
    <submittedName>
        <fullName evidence="1 2">Uncharacterized protein</fullName>
    </submittedName>
</protein>
<reference evidence="1 2" key="1">
    <citation type="journal article" date="2010" name="Nature">
        <title>Genome sequencing and analysis of the model grass Brachypodium distachyon.</title>
        <authorList>
            <consortium name="International Brachypodium Initiative"/>
        </authorList>
    </citation>
    <scope>NUCLEOTIDE SEQUENCE [LARGE SCALE GENOMIC DNA]</scope>
    <source>
        <strain evidence="1 2">Bd21</strain>
    </source>
</reference>
<reference evidence="2" key="3">
    <citation type="submission" date="2018-08" db="UniProtKB">
        <authorList>
            <consortium name="EnsemblPlants"/>
        </authorList>
    </citation>
    <scope>IDENTIFICATION</scope>
    <source>
        <strain evidence="2">cv. Bd21</strain>
    </source>
</reference>
<dbReference type="AlphaFoldDB" id="A0A2K2DHD8"/>
<proteinExistence type="predicted"/>
<dbReference type="Proteomes" id="UP000008810">
    <property type="component" value="Chromosome 2"/>
</dbReference>